<dbReference type="InterPro" id="IPR027417">
    <property type="entry name" value="P-loop_NTPase"/>
</dbReference>
<evidence type="ECO:0000256" key="1">
    <source>
        <dbReference type="ARBA" id="ARBA00023054"/>
    </source>
</evidence>
<evidence type="ECO:0000256" key="2">
    <source>
        <dbReference type="SAM" id="Coils"/>
    </source>
</evidence>
<dbReference type="GO" id="GO:0006302">
    <property type="term" value="P:double-strand break repair"/>
    <property type="evidence" value="ECO:0007669"/>
    <property type="project" value="InterPro"/>
</dbReference>
<reference evidence="4 5" key="2">
    <citation type="submission" date="2008-11" db="EMBL/GenBank/DDBJ databases">
        <title>Draft genome sequence of Methanobrevibacter smithii (DSM 2375).</title>
        <authorList>
            <person name="Sudarsanam P."/>
            <person name="Ley R."/>
            <person name="Guruge J."/>
            <person name="Turnbaugh P.J."/>
            <person name="Mahowald M."/>
            <person name="Liep D."/>
            <person name="Gordon J."/>
        </authorList>
    </citation>
    <scope>NUCLEOTIDE SEQUENCE [LARGE SCALE GENOMIC DNA]</scope>
    <source>
        <strain evidence="4 5">DSM 2375</strain>
    </source>
</reference>
<dbReference type="InterPro" id="IPR038729">
    <property type="entry name" value="Rad50/SbcC_AAA"/>
</dbReference>
<evidence type="ECO:0000313" key="5">
    <source>
        <dbReference type="Proteomes" id="UP000003489"/>
    </source>
</evidence>
<name>B9AG91_METSM</name>
<dbReference type="Gene3D" id="3.40.50.300">
    <property type="entry name" value="P-loop containing nucleotide triphosphate hydrolases"/>
    <property type="match status" value="2"/>
</dbReference>
<dbReference type="Pfam" id="PF13476">
    <property type="entry name" value="AAA_23"/>
    <property type="match status" value="1"/>
</dbReference>
<keyword evidence="1 2" id="KW-0175">Coiled coil</keyword>
<dbReference type="HOGENOM" id="CLU_024631_1_0_2"/>
<dbReference type="EMBL" id="ABYW01000012">
    <property type="protein sequence ID" value="EEE42481.1"/>
    <property type="molecule type" value="Genomic_DNA"/>
</dbReference>
<feature type="coiled-coil region" evidence="2">
    <location>
        <begin position="446"/>
        <end position="473"/>
    </location>
</feature>
<dbReference type="PANTHER" id="PTHR32114:SF2">
    <property type="entry name" value="ABC TRANSPORTER ABCH.3"/>
    <property type="match status" value="1"/>
</dbReference>
<gene>
    <name evidence="4" type="ORF">METSMIALI_01393</name>
</gene>
<organism evidence="4 5">
    <name type="scientific">Methanobrevibacter smithii DSM 2375</name>
    <dbReference type="NCBI Taxonomy" id="483214"/>
    <lineage>
        <taxon>Archaea</taxon>
        <taxon>Methanobacteriati</taxon>
        <taxon>Methanobacteriota</taxon>
        <taxon>Methanomada group</taxon>
        <taxon>Methanobacteria</taxon>
        <taxon>Methanobacteriales</taxon>
        <taxon>Methanobacteriaceae</taxon>
        <taxon>Methanobrevibacter</taxon>
    </lineage>
</organism>
<reference evidence="4 5" key="1">
    <citation type="submission" date="2008-10" db="EMBL/GenBank/DDBJ databases">
        <authorList>
            <person name="Fulton L."/>
            <person name="Clifton S."/>
            <person name="Fulton B."/>
            <person name="Xu J."/>
            <person name="Minx P."/>
            <person name="Pepin K.H."/>
            <person name="Johnson M."/>
            <person name="Bhonagiri V."/>
            <person name="Nash W.E."/>
            <person name="Mardis E.R."/>
            <person name="Wilson R.K."/>
        </authorList>
    </citation>
    <scope>NUCLEOTIDE SEQUENCE [LARGE SCALE GENOMIC DNA]</scope>
    <source>
        <strain evidence="4 5">DSM 2375</strain>
    </source>
</reference>
<dbReference type="Proteomes" id="UP000003489">
    <property type="component" value="Unassembled WGS sequence"/>
</dbReference>
<dbReference type="AlphaFoldDB" id="B9AG91"/>
<feature type="coiled-coil region" evidence="2">
    <location>
        <begin position="388"/>
        <end position="415"/>
    </location>
</feature>
<dbReference type="PATRIC" id="fig|483214.13.peg.1340"/>
<protein>
    <submittedName>
        <fullName evidence="4">Putative DNA sulfur modification protein DndD</fullName>
    </submittedName>
</protein>
<dbReference type="RefSeq" id="WP_004036403.1">
    <property type="nucleotide sequence ID" value="NZ_DS996911.1"/>
</dbReference>
<feature type="domain" description="Rad50/SbcC-type AAA" evidence="3">
    <location>
        <begin position="5"/>
        <end position="247"/>
    </location>
</feature>
<dbReference type="SUPFAM" id="SSF52540">
    <property type="entry name" value="P-loop containing nucleoside triphosphate hydrolases"/>
    <property type="match status" value="1"/>
</dbReference>
<sequence length="649" mass="75611">MILNSVYIENFRIYRGPEKFDIASGNKKITVIQGNNDAGKTTLMNAISWCLYAVEKNTLSQKIYNSYSFHQTEVGEDLVVKVSLYMKDLRGNDVTVTRSYKYMKISEDACAKPEKTFEIIRNDGINDEFITFPESYINTHLPFSLKDYFLFDGEVLTQFFKKDNGNIKKDVFKLSQLDLIEKVKTHVDTRRKEFIKEKGKTQPKIAKLLEGINLCEENLEKYKIDLEREKKSIKINKANLEKIKKDLAPYGDDPMEIFEIKERLKKDHDDIKNKIISLNIGHKKMLFDNFSKIYGYPILKKVGEKGEQLKEDGFIPAEYRKSFLKFLLVQKKCICGRSLEENTPEYEEVKLLFENTDKITNISELINKFLGKIESIMDNYPVDFIDENERIDDELLDLETQKSSIEQEIHELNVKISKSKSPEDLKKAMNDHDYYQRMIDVSNRSIGRLETQIENESKRLMHLKKEYNNIRTTIAIVDSLDKKINFCTDIIDASKWLYGSLVRNIHDQLQELTTKEFNIYHWKNTYKSIEIDDDFNVEFVKTDGSKVIATDPSVGTRLTLALSFITSLNNLAGFELPIFIDTPLGPLDNDIRYNLGKFLPEFTKDKQIILLMKENEFSGDFKKNISKYIGEQYTLDVSTKDDREITRVV</sequence>
<comment type="caution">
    <text evidence="4">The sequence shown here is derived from an EMBL/GenBank/DDBJ whole genome shotgun (WGS) entry which is preliminary data.</text>
</comment>
<evidence type="ECO:0000259" key="3">
    <source>
        <dbReference type="Pfam" id="PF13476"/>
    </source>
</evidence>
<dbReference type="GO" id="GO:0016887">
    <property type="term" value="F:ATP hydrolysis activity"/>
    <property type="evidence" value="ECO:0007669"/>
    <property type="project" value="InterPro"/>
</dbReference>
<evidence type="ECO:0000313" key="4">
    <source>
        <dbReference type="EMBL" id="EEE42481.1"/>
    </source>
</evidence>
<accession>B9AG91</accession>
<dbReference type="PANTHER" id="PTHR32114">
    <property type="entry name" value="ABC TRANSPORTER ABCH.3"/>
    <property type="match status" value="1"/>
</dbReference>
<dbReference type="OrthoDB" id="25344at2157"/>
<proteinExistence type="predicted"/>
<feature type="coiled-coil region" evidence="2">
    <location>
        <begin position="212"/>
        <end position="246"/>
    </location>
</feature>